<organism evidence="2 3">
    <name type="scientific">Clunio marinus</name>
    <dbReference type="NCBI Taxonomy" id="568069"/>
    <lineage>
        <taxon>Eukaryota</taxon>
        <taxon>Metazoa</taxon>
        <taxon>Ecdysozoa</taxon>
        <taxon>Arthropoda</taxon>
        <taxon>Hexapoda</taxon>
        <taxon>Insecta</taxon>
        <taxon>Pterygota</taxon>
        <taxon>Neoptera</taxon>
        <taxon>Endopterygota</taxon>
        <taxon>Diptera</taxon>
        <taxon>Nematocera</taxon>
        <taxon>Chironomoidea</taxon>
        <taxon>Chironomidae</taxon>
        <taxon>Clunio</taxon>
    </lineage>
</organism>
<feature type="signal peptide" evidence="1">
    <location>
        <begin position="1"/>
        <end position="19"/>
    </location>
</feature>
<name>A0A1J1IVW4_9DIPT</name>
<feature type="chain" id="PRO_5012453035" evidence="1">
    <location>
        <begin position="20"/>
        <end position="262"/>
    </location>
</feature>
<sequence>MKLFLLFVIIDGLSSVVVCEKQSNGTECIKSFLKLEVLDENCTEIVSSYKENFHQEIANQMFDISEESVKSCIINIFNDSNVFQLFLKGLSSHSDEQIKLSKETMDSFVGLAKEICTGETKFKEEFDLFSGKNKLPSAIPLDEQCARKYFIEKNIINAKDFDIDVSSISDENCEAYNELYIKAFEREHIDHHKHFFGSSNTSIQNCIKQKFRDEKVYLNLHATALLMKYELTPSQADDLRRNYVKWKTAYAKILFQCIKDDD</sequence>
<dbReference type="EMBL" id="CVRI01000063">
    <property type="protein sequence ID" value="CRL04349.1"/>
    <property type="molecule type" value="Genomic_DNA"/>
</dbReference>
<evidence type="ECO:0000256" key="1">
    <source>
        <dbReference type="SAM" id="SignalP"/>
    </source>
</evidence>
<accession>A0A1J1IVW4</accession>
<dbReference type="OrthoDB" id="10379747at2759"/>
<evidence type="ECO:0000313" key="3">
    <source>
        <dbReference type="Proteomes" id="UP000183832"/>
    </source>
</evidence>
<dbReference type="Proteomes" id="UP000183832">
    <property type="component" value="Unassembled WGS sequence"/>
</dbReference>
<keyword evidence="3" id="KW-1185">Reference proteome</keyword>
<gene>
    <name evidence="2" type="ORF">CLUMA_CG017442</name>
</gene>
<proteinExistence type="predicted"/>
<dbReference type="AlphaFoldDB" id="A0A1J1IVW4"/>
<reference evidence="2 3" key="1">
    <citation type="submission" date="2015-04" db="EMBL/GenBank/DDBJ databases">
        <authorList>
            <person name="Syromyatnikov M.Y."/>
            <person name="Popov V.N."/>
        </authorList>
    </citation>
    <scope>NUCLEOTIDE SEQUENCE [LARGE SCALE GENOMIC DNA]</scope>
</reference>
<evidence type="ECO:0000313" key="2">
    <source>
        <dbReference type="EMBL" id="CRL04349.1"/>
    </source>
</evidence>
<keyword evidence="1" id="KW-0732">Signal</keyword>
<protein>
    <submittedName>
        <fullName evidence="2">CLUMA_CG017442, isoform A</fullName>
    </submittedName>
</protein>